<accession>A0A3A1NJI9</accession>
<keyword evidence="6" id="KW-1185">Reference proteome</keyword>
<evidence type="ECO:0000313" key="3">
    <source>
        <dbReference type="EMBL" id="RIV45962.1"/>
    </source>
</evidence>
<gene>
    <name evidence="3" type="ORF">D2V05_05140</name>
    <name evidence="4" type="ORF">FQ017_05105</name>
</gene>
<dbReference type="EMBL" id="VNWK01000013">
    <property type="protein sequence ID" value="TXJ98725.1"/>
    <property type="molecule type" value="Genomic_DNA"/>
</dbReference>
<dbReference type="AlphaFoldDB" id="A0A3A1NJI9"/>
<dbReference type="Gene3D" id="3.30.9.10">
    <property type="entry name" value="D-Amino Acid Oxidase, subunit A, domain 2"/>
    <property type="match status" value="1"/>
</dbReference>
<dbReference type="InterPro" id="IPR036188">
    <property type="entry name" value="FAD/NAD-bd_sf"/>
</dbReference>
<reference evidence="3 5" key="1">
    <citation type="submission" date="2018-08" db="EMBL/GenBank/DDBJ databases">
        <title>Proposal of Muricauda 72 sp.nov. and Muricauda NH166 sp.nov., isolated from seawater.</title>
        <authorList>
            <person name="Cheng H."/>
            <person name="Wu Y.-H."/>
            <person name="Guo L.-L."/>
            <person name="Xu X.-W."/>
        </authorList>
    </citation>
    <scope>NUCLEOTIDE SEQUENCE [LARGE SCALE GENOMIC DNA]</scope>
    <source>
        <strain evidence="3 5">72</strain>
    </source>
</reference>
<dbReference type="SUPFAM" id="SSF51905">
    <property type="entry name" value="FAD/NAD(P)-binding domain"/>
    <property type="match status" value="1"/>
</dbReference>
<dbReference type="Gene3D" id="3.50.50.60">
    <property type="entry name" value="FAD/NAD(P)-binding domain"/>
    <property type="match status" value="2"/>
</dbReference>
<proteinExistence type="predicted"/>
<dbReference type="PANTHER" id="PTHR13847:SF289">
    <property type="entry name" value="GLYCINE OXIDASE"/>
    <property type="match status" value="1"/>
</dbReference>
<dbReference type="GO" id="GO:0016491">
    <property type="term" value="F:oxidoreductase activity"/>
    <property type="evidence" value="ECO:0007669"/>
    <property type="project" value="UniProtKB-KW"/>
</dbReference>
<dbReference type="Proteomes" id="UP000266691">
    <property type="component" value="Unassembled WGS sequence"/>
</dbReference>
<dbReference type="Proteomes" id="UP000321621">
    <property type="component" value="Unassembled WGS sequence"/>
</dbReference>
<dbReference type="EMBL" id="QXFI01000013">
    <property type="protein sequence ID" value="RIV45962.1"/>
    <property type="molecule type" value="Genomic_DNA"/>
</dbReference>
<dbReference type="GO" id="GO:0005737">
    <property type="term" value="C:cytoplasm"/>
    <property type="evidence" value="ECO:0007669"/>
    <property type="project" value="TreeGrafter"/>
</dbReference>
<evidence type="ECO:0000313" key="5">
    <source>
        <dbReference type="Proteomes" id="UP000266691"/>
    </source>
</evidence>
<evidence type="ECO:0000313" key="4">
    <source>
        <dbReference type="EMBL" id="TXJ98725.1"/>
    </source>
</evidence>
<name>A0A3A1NJI9_9FLAO</name>
<evidence type="ECO:0000313" key="6">
    <source>
        <dbReference type="Proteomes" id="UP000321621"/>
    </source>
</evidence>
<dbReference type="RefSeq" id="WP_119646448.1">
    <property type="nucleotide sequence ID" value="NZ_QXFI01000013.1"/>
</dbReference>
<sequence>MGNTKSVVVVGGGIVGLSTAYYLQKQGHKVTVLDKSDISAGASFVNAGYLTPSHIVSLAAPGMISKGLKYMFNSSSPFYMKPRLDPEFIKWAWYFKKSSTEEKVEKAMPIIRDINLLSRELYEDIKTSGDLGDFQIGERGLLMVYQTDEARDHEMEVLVKAAGLGLEGRELSMGELKALEPNVDFNAKGAILWECDRHTTPPQIMKKMLEHLIKSGVEIHKNEEVVNVLAAGGKITEIKTDKASYKPDEVVFAAGSWTGEISKKLNLNLPLQAGKGYRINMDALTGITMPAILMEKKIAVTPMEGFTRFAGTMEFSGINHIIRKERVEAIAQGVEQYYQGLQIPEKDKESAQCGLRPVSPDGLPYIGRPKALDNLIVATGHAMMGWSLGPATGKLVTELISGDKLSMDITPFYPERRF</sequence>
<reference evidence="4 6" key="2">
    <citation type="submission" date="2019-07" db="EMBL/GenBank/DDBJ databases">
        <title>Draft genome of two Muricauda strains isolated from deep sea.</title>
        <authorList>
            <person name="Sun C."/>
        </authorList>
    </citation>
    <scope>NUCLEOTIDE SEQUENCE [LARGE SCALE GENOMIC DNA]</scope>
    <source>
        <strain evidence="4 6">72</strain>
    </source>
</reference>
<dbReference type="InterPro" id="IPR006076">
    <property type="entry name" value="FAD-dep_OxRdtase"/>
</dbReference>
<comment type="caution">
    <text evidence="3">The sequence shown here is derived from an EMBL/GenBank/DDBJ whole genome shotgun (WGS) entry which is preliminary data.</text>
</comment>
<dbReference type="PANTHER" id="PTHR13847">
    <property type="entry name" value="SARCOSINE DEHYDROGENASE-RELATED"/>
    <property type="match status" value="1"/>
</dbReference>
<dbReference type="Pfam" id="PF01266">
    <property type="entry name" value="DAO"/>
    <property type="match status" value="1"/>
</dbReference>
<feature type="domain" description="FAD dependent oxidoreductase" evidence="2">
    <location>
        <begin position="7"/>
        <end position="399"/>
    </location>
</feature>
<evidence type="ECO:0000256" key="1">
    <source>
        <dbReference type="ARBA" id="ARBA00023002"/>
    </source>
</evidence>
<protein>
    <submittedName>
        <fullName evidence="3">FAD-dependent oxidoreductase</fullName>
    </submittedName>
</protein>
<organism evidence="3 5">
    <name type="scientific">Flagellimonas pelagia</name>
    <dbReference type="NCBI Taxonomy" id="2306998"/>
    <lineage>
        <taxon>Bacteria</taxon>
        <taxon>Pseudomonadati</taxon>
        <taxon>Bacteroidota</taxon>
        <taxon>Flavobacteriia</taxon>
        <taxon>Flavobacteriales</taxon>
        <taxon>Flavobacteriaceae</taxon>
        <taxon>Flagellimonas</taxon>
    </lineage>
</organism>
<keyword evidence="1" id="KW-0560">Oxidoreductase</keyword>
<evidence type="ECO:0000259" key="2">
    <source>
        <dbReference type="Pfam" id="PF01266"/>
    </source>
</evidence>
<dbReference type="OrthoDB" id="9794226at2"/>
<dbReference type="SUPFAM" id="SSF54373">
    <property type="entry name" value="FAD-linked reductases, C-terminal domain"/>
    <property type="match status" value="1"/>
</dbReference>